<dbReference type="Gene3D" id="3.30.420.10">
    <property type="entry name" value="Ribonuclease H-like superfamily/Ribonuclease H"/>
    <property type="match status" value="2"/>
</dbReference>
<evidence type="ECO:0000256" key="8">
    <source>
        <dbReference type="ARBA" id="ARBA00023268"/>
    </source>
</evidence>
<evidence type="ECO:0000259" key="12">
    <source>
        <dbReference type="PROSITE" id="PS50879"/>
    </source>
</evidence>
<name>A0ABD1IVQ0_9TELE</name>
<dbReference type="InterPro" id="IPR012337">
    <property type="entry name" value="RNaseH-like_sf"/>
</dbReference>
<keyword evidence="8" id="KW-0511">Multifunctional enzyme</keyword>
<feature type="region of interest" description="Disordered" evidence="9">
    <location>
        <begin position="1475"/>
        <end position="1630"/>
    </location>
</feature>
<keyword evidence="15" id="KW-1185">Reference proteome</keyword>
<comment type="caution">
    <text evidence="14">The sequence shown here is derived from an EMBL/GenBank/DDBJ whole genome shotgun (WGS) entry which is preliminary data.</text>
</comment>
<keyword evidence="7" id="KW-0378">Hydrolase</keyword>
<evidence type="ECO:0000313" key="14">
    <source>
        <dbReference type="EMBL" id="KAL2079034.1"/>
    </source>
</evidence>
<dbReference type="Gene3D" id="3.10.10.10">
    <property type="entry name" value="HIV Type 1 Reverse Transcriptase, subunit A, domain 1"/>
    <property type="match status" value="1"/>
</dbReference>
<dbReference type="Pfam" id="PF00665">
    <property type="entry name" value="rve"/>
    <property type="match status" value="1"/>
</dbReference>
<dbReference type="InterPro" id="IPR000477">
    <property type="entry name" value="RT_dom"/>
</dbReference>
<keyword evidence="10" id="KW-0812">Transmembrane</keyword>
<evidence type="ECO:0000256" key="7">
    <source>
        <dbReference type="ARBA" id="ARBA00022801"/>
    </source>
</evidence>
<dbReference type="Pfam" id="PF00078">
    <property type="entry name" value="RVT_1"/>
    <property type="match status" value="1"/>
</dbReference>
<feature type="transmembrane region" description="Helical" evidence="10">
    <location>
        <begin position="2086"/>
        <end position="2108"/>
    </location>
</feature>
<dbReference type="InterPro" id="IPR018154">
    <property type="entry name" value="TLV/ENV_coat_polyprotein"/>
</dbReference>
<dbReference type="SUPFAM" id="SSF53098">
    <property type="entry name" value="Ribonuclease H-like"/>
    <property type="match status" value="2"/>
</dbReference>
<dbReference type="InterPro" id="IPR041577">
    <property type="entry name" value="RT_RNaseH_2"/>
</dbReference>
<dbReference type="InterPro" id="IPR050951">
    <property type="entry name" value="Retrovirus_Pol_polyprotein"/>
</dbReference>
<dbReference type="PROSITE" id="PS50878">
    <property type="entry name" value="RT_POL"/>
    <property type="match status" value="1"/>
</dbReference>
<dbReference type="SUPFAM" id="SSF56672">
    <property type="entry name" value="DNA/RNA polymerases"/>
    <property type="match status" value="1"/>
</dbReference>
<dbReference type="Gene3D" id="1.10.340.70">
    <property type="match status" value="1"/>
</dbReference>
<reference evidence="14 15" key="1">
    <citation type="submission" date="2024-09" db="EMBL/GenBank/DDBJ databases">
        <title>A chromosome-level genome assembly of Gray's grenadier anchovy, Coilia grayii.</title>
        <authorList>
            <person name="Fu Z."/>
        </authorList>
    </citation>
    <scope>NUCLEOTIDE SEQUENCE [LARGE SCALE GENOMIC DNA]</scope>
    <source>
        <strain evidence="14">G4</strain>
        <tissue evidence="14">Muscle</tissue>
    </source>
</reference>
<evidence type="ECO:0000313" key="15">
    <source>
        <dbReference type="Proteomes" id="UP001591681"/>
    </source>
</evidence>
<dbReference type="Pfam" id="PF00429">
    <property type="entry name" value="TLV_coat"/>
    <property type="match status" value="1"/>
</dbReference>
<gene>
    <name evidence="14" type="ORF">ACEWY4_024778</name>
</gene>
<protein>
    <recommendedName>
        <fullName evidence="2">ribonuclease H</fullName>
        <ecNumber evidence="2">3.1.26.4</ecNumber>
    </recommendedName>
</protein>
<evidence type="ECO:0000256" key="10">
    <source>
        <dbReference type="SAM" id="Phobius"/>
    </source>
</evidence>
<keyword evidence="3" id="KW-0808">Transferase</keyword>
<dbReference type="GO" id="GO:0006259">
    <property type="term" value="P:DNA metabolic process"/>
    <property type="evidence" value="ECO:0007669"/>
    <property type="project" value="UniProtKB-ARBA"/>
</dbReference>
<keyword evidence="4" id="KW-0548">Nucleotidyltransferase</keyword>
<dbReference type="InterPro" id="IPR043502">
    <property type="entry name" value="DNA/RNA_pol_sf"/>
</dbReference>
<keyword evidence="10" id="KW-0472">Membrane</keyword>
<dbReference type="Gene3D" id="3.30.70.270">
    <property type="match status" value="2"/>
</dbReference>
<feature type="domain" description="RNase H type-1" evidence="12">
    <location>
        <begin position="841"/>
        <end position="991"/>
    </location>
</feature>
<dbReference type="InterPro" id="IPR040643">
    <property type="entry name" value="MLVIN_C"/>
</dbReference>
<evidence type="ECO:0000259" key="13">
    <source>
        <dbReference type="PROSITE" id="PS50994"/>
    </source>
</evidence>
<sequence length="2204" mass="246276">MIVMVTDHSQVQENRQEKLGQAYWISDLQPNADIMIIQVERGFLARGLHALLRRPRCPYHCSIKYDHAPDQKKGDAWLEQVGPDTRYSLDVHGIIISAEGVAMDVRFNEKPDGVRLSQHFEMPGTSPHITLRVGKGFRARDMGPVMLRARHAEWQVLEDADGWRLAKSGVGETRMYRITHKEHPVTYWGVPQVVALPENGDSGGPEVRYTQNCPFGNPYCLYRLFAGAGHRCWDSKYHVPFTEADEDWPRFARKTHWVNTPIQCPAPCPYGVTNCEWCQHEPDPVRRRGDGGETRHRHDFLALGCAVCQRKPCPICKNRPCERKKAAGILIQQGQPDDPAARTEAILAQVPTEVWSQGDGDIGLVKSANPVELRLKPNAVLPFQPQYPLKEAPREGIRGTIDELLQAGVLEEVSYAYCNTSIWPVLKADGIRWRMVQDLRPVNDIVEDYPAEVPNAQVLLTNIPTDARVFSVIDLVQAFFSIRVAPASRGLFAFQYEGKTLQYARLPQGYKHSPHIFNQALAEDLKHIVCRSTLLQYVDDLLLCSPDEETCEKDTVHVLTLLANGGYKVSRKKLQFAQTQVIYLGRLISHEEKRLAPEHVSAITRAPKPQTVRQMMSFIGLIGFSSEWIDSYEQKIAPLRGLILAAGNDNLKNKLTWSPNAEEAFTRIKEEMQQAPALALPDYDKPFCLYVTTKREPGQDTYMAAILTQNQCQGKGRQAIAYYCTKLDSVAQGYSPCYQGLDAVYVAYTKAASITMGWPVTIFTSHAIAQLAEQGKFCLTPQRQLRYYNLPFLVDVTIRTCDTATNPADYLPPEYDGAPHECVADSKAFSKLREDLESEPLEGGIVYFVDGSSHNYDNKTHAGFSVIEWLAPEFISVLCEPCTQPCSAQLAELKALTAACQLGKDRDVTIHTDSAYAHNVCHVHGAQWKQRGFKKTDGSPIQHLHHIQLLLKAMMLPKRLAICKCKAHGKGQDYITMGNAKADEVAKDAALKARQHAGKEHSVVAVQVTTASWHFLGKQGLRIRCPTPCPFPSKEECRWCSMWMDDLNHAHHSAPLGCAICQRGDCPECATRLCEPRQASLLSPPAVDITVPAYMNDHVRPIQEATPPWEVQLWRDRGAVQGQDGLWRNHEGRTVAPLKFLDTLITSAHEPDHCARGEVKAQILNSGFWAPGLQDRIAYVLRNCRICSMNNIRKGTAPRPLGHVPLPDGPFKHITMDYIDMTKVVNGFRYVLVVVCRFSRWVEACPSRKQDESTVTRFLTREIIPRFGIPETISSDNGKAFVSRVWAKVAQKLRIRLRFGCVYHPQSQGMVERANGTLKNKVLKITQSTGVSWLDALPIALMKMRCEKNRTTHLTPHEMLTGRAMPTPRIREGRGPTLDILSQEVQTYVKQLSYVHKTIFKEQQARENRLGRSAREERLPVQPGDYVYLKVFKRSCLDPRAEGPYRVVEATPRAVRVEGSDLWYHLNFCYRAQRPRDEADGEDDRQGPTPRGSGAASDGDDDDGDGAPRATGADRLEPERGAQAPGDRPRPNVPRVPRVFSPQSVSAGSGGDPDEGPRNQQRWREADPVGTDPAPAGTLAGAARPGGVPIAPDQETVPPLPDEGDGHPRGVRVRVQRKKNGRRERSLMNDNRSPIGVASLLEGNTWFQWATFTAKSLYPEGDCYVCASQSPKVLAIPLPFTLVAGIQEEEQKAGGRDPAAGWGGTGTARNFLSSYVSRARCVLEKGNAPYPNYSYDNRFAVDENNQKIFLPKEDHTQRKCQEMYPDITETDEEVLTQYRLDQHAEYECFRGHINRDWVQVGVFPGRCAFTWDRRDITGTSAWWSGRKGSPPFEGDPFHIKGNYSYFVHYRGTVSLTTPFADIHWACGPGYGLRKTLPRNFAGVCAWVRVIQATHILPMSKLKPTGRVKRALDRPTYEEVPAAAAAQDPALAGFLAAIPFFGAGYQASRNAKWINYVYYNQQRFMNWTHAALGRLDAKLQVLTESVEANTKMTLQNRMVLDWMLAKEGGVCAVVGETCCTYIPPATNATIDEAFNQAMTRLREIRDDAARNAGRDPDVTSGLATVANGFSSAWEWTKGVFGSLGATILGWVLQAVLGVVLLIAIVCCMVSCCGKICSRAVTQVVEKQLVILGPMEEVRSPANGYYELMNRSTQAGPYASIRTRNPALVPRSATYNETPNDNINRNHLYEAVNIDAVYNEVGLLRQ</sequence>
<evidence type="ECO:0000259" key="11">
    <source>
        <dbReference type="PROSITE" id="PS50878"/>
    </source>
</evidence>
<feature type="domain" description="Integrase catalytic" evidence="13">
    <location>
        <begin position="1206"/>
        <end position="1364"/>
    </location>
</feature>
<dbReference type="EC" id="3.1.26.4" evidence="2"/>
<dbReference type="PANTHER" id="PTHR37984:SF5">
    <property type="entry name" value="PROTEIN NYNRIN-LIKE"/>
    <property type="match status" value="1"/>
</dbReference>
<dbReference type="InterPro" id="IPR043128">
    <property type="entry name" value="Rev_trsase/Diguanyl_cyclase"/>
</dbReference>
<dbReference type="EMBL" id="JBHFQA010000022">
    <property type="protein sequence ID" value="KAL2079034.1"/>
    <property type="molecule type" value="Genomic_DNA"/>
</dbReference>
<dbReference type="Gene3D" id="2.30.30.850">
    <property type="match status" value="1"/>
</dbReference>
<dbReference type="SUPFAM" id="SSF58069">
    <property type="entry name" value="Virus ectodomain"/>
    <property type="match status" value="1"/>
</dbReference>
<dbReference type="InterPro" id="IPR001584">
    <property type="entry name" value="Integrase_cat-core"/>
</dbReference>
<proteinExistence type="inferred from homology"/>
<keyword evidence="5" id="KW-0540">Nuclease</keyword>
<dbReference type="PROSITE" id="PS50994">
    <property type="entry name" value="INTEGRASE"/>
    <property type="match status" value="1"/>
</dbReference>
<dbReference type="Pfam" id="PF00075">
    <property type="entry name" value="RNase_H"/>
    <property type="match status" value="1"/>
</dbReference>
<dbReference type="Gene3D" id="3.10.20.370">
    <property type="match status" value="1"/>
</dbReference>
<feature type="compositionally biased region" description="Basic residues" evidence="9">
    <location>
        <begin position="1609"/>
        <end position="1622"/>
    </location>
</feature>
<evidence type="ECO:0000256" key="3">
    <source>
        <dbReference type="ARBA" id="ARBA00022679"/>
    </source>
</evidence>
<comment type="similarity">
    <text evidence="1">Belongs to the beta type-B retroviral polymerase family. HERV class-II K(HML-2) pol subfamily.</text>
</comment>
<dbReference type="GO" id="GO:0004523">
    <property type="term" value="F:RNA-DNA hybrid ribonuclease activity"/>
    <property type="evidence" value="ECO:0007669"/>
    <property type="project" value="UniProtKB-EC"/>
</dbReference>
<keyword evidence="10" id="KW-1133">Transmembrane helix</keyword>
<evidence type="ECO:0000256" key="6">
    <source>
        <dbReference type="ARBA" id="ARBA00022759"/>
    </source>
</evidence>
<dbReference type="GO" id="GO:0016779">
    <property type="term" value="F:nucleotidyltransferase activity"/>
    <property type="evidence" value="ECO:0007669"/>
    <property type="project" value="UniProtKB-KW"/>
</dbReference>
<dbReference type="Proteomes" id="UP001591681">
    <property type="component" value="Unassembled WGS sequence"/>
</dbReference>
<organism evidence="14 15">
    <name type="scientific">Coilia grayii</name>
    <name type="common">Gray's grenadier anchovy</name>
    <dbReference type="NCBI Taxonomy" id="363190"/>
    <lineage>
        <taxon>Eukaryota</taxon>
        <taxon>Metazoa</taxon>
        <taxon>Chordata</taxon>
        <taxon>Craniata</taxon>
        <taxon>Vertebrata</taxon>
        <taxon>Euteleostomi</taxon>
        <taxon>Actinopterygii</taxon>
        <taxon>Neopterygii</taxon>
        <taxon>Teleostei</taxon>
        <taxon>Clupei</taxon>
        <taxon>Clupeiformes</taxon>
        <taxon>Clupeoidei</taxon>
        <taxon>Engraulidae</taxon>
        <taxon>Coilinae</taxon>
        <taxon>Coilia</taxon>
    </lineage>
</organism>
<feature type="domain" description="Reverse transcriptase" evidence="11">
    <location>
        <begin position="406"/>
        <end position="588"/>
    </location>
</feature>
<dbReference type="InterPro" id="IPR002156">
    <property type="entry name" value="RNaseH_domain"/>
</dbReference>
<dbReference type="InterPro" id="IPR036397">
    <property type="entry name" value="RNaseH_sf"/>
</dbReference>
<dbReference type="PANTHER" id="PTHR37984">
    <property type="entry name" value="PROTEIN CBG26694"/>
    <property type="match status" value="1"/>
</dbReference>
<keyword evidence="6" id="KW-0255">Endonuclease</keyword>
<evidence type="ECO:0000256" key="4">
    <source>
        <dbReference type="ARBA" id="ARBA00022695"/>
    </source>
</evidence>
<dbReference type="Pfam" id="PF17919">
    <property type="entry name" value="RT_RNaseH_2"/>
    <property type="match status" value="1"/>
</dbReference>
<dbReference type="PROSITE" id="PS50879">
    <property type="entry name" value="RNASE_H_1"/>
    <property type="match status" value="1"/>
</dbReference>
<evidence type="ECO:0000256" key="2">
    <source>
        <dbReference type="ARBA" id="ARBA00012180"/>
    </source>
</evidence>
<evidence type="ECO:0000256" key="5">
    <source>
        <dbReference type="ARBA" id="ARBA00022722"/>
    </source>
</evidence>
<evidence type="ECO:0000256" key="1">
    <source>
        <dbReference type="ARBA" id="ARBA00010879"/>
    </source>
</evidence>
<dbReference type="Pfam" id="PF18697">
    <property type="entry name" value="MLVIN_C"/>
    <property type="match status" value="1"/>
</dbReference>
<dbReference type="Gene3D" id="1.10.287.210">
    <property type="match status" value="1"/>
</dbReference>
<evidence type="ECO:0000256" key="9">
    <source>
        <dbReference type="SAM" id="MobiDB-lite"/>
    </source>
</evidence>
<accession>A0ABD1IVQ0</accession>